<feature type="binding site" evidence="4">
    <location>
        <position position="144"/>
    </location>
    <ligand>
        <name>Zn(2+)</name>
        <dbReference type="ChEBI" id="CHEBI:29105"/>
    </ligand>
</feature>
<accession>A0A1E3PPR1</accession>
<gene>
    <name evidence="6" type="ORF">NADFUDRAFT_7079</name>
</gene>
<dbReference type="AlphaFoldDB" id="A0A1E3PPR1"/>
<dbReference type="PANTHER" id="PTHR11085:SF8">
    <property type="entry name" value="NAD-DEPENDENT HISTONE DEACETYLASE HST3"/>
    <property type="match status" value="1"/>
</dbReference>
<dbReference type="GO" id="GO:0017136">
    <property type="term" value="F:histone deacetylase activity, NAD-dependent"/>
    <property type="evidence" value="ECO:0007669"/>
    <property type="project" value="TreeGrafter"/>
</dbReference>
<feature type="active site" description="Proton acceptor" evidence="4">
    <location>
        <position position="136"/>
    </location>
</feature>
<dbReference type="OrthoDB" id="2919105at2759"/>
<feature type="domain" description="Deacetylase sirtuin-type" evidence="5">
    <location>
        <begin position="1"/>
        <end position="300"/>
    </location>
</feature>
<evidence type="ECO:0000256" key="1">
    <source>
        <dbReference type="ARBA" id="ARBA00006924"/>
    </source>
</evidence>
<dbReference type="SUPFAM" id="SSF52467">
    <property type="entry name" value="DHS-like NAD/FAD-binding domain"/>
    <property type="match status" value="1"/>
</dbReference>
<dbReference type="Gene3D" id="3.30.1600.10">
    <property type="entry name" value="SIR2/SIRT2 'Small Domain"/>
    <property type="match status" value="1"/>
</dbReference>
<dbReference type="STRING" id="857566.A0A1E3PPR1"/>
<dbReference type="Proteomes" id="UP000095009">
    <property type="component" value="Unassembled WGS sequence"/>
</dbReference>
<feature type="binding site" evidence="4">
    <location>
        <position position="147"/>
    </location>
    <ligand>
        <name>Zn(2+)</name>
        <dbReference type="ChEBI" id="CHEBI:29105"/>
    </ligand>
</feature>
<evidence type="ECO:0000259" key="5">
    <source>
        <dbReference type="PROSITE" id="PS50305"/>
    </source>
</evidence>
<dbReference type="PANTHER" id="PTHR11085">
    <property type="entry name" value="NAD-DEPENDENT PROTEIN DEACYLASE SIRTUIN-5, MITOCHONDRIAL-RELATED"/>
    <property type="match status" value="1"/>
</dbReference>
<keyword evidence="4" id="KW-0862">Zinc</keyword>
<feature type="binding site" evidence="4">
    <location>
        <position position="169"/>
    </location>
    <ligand>
        <name>Zn(2+)</name>
        <dbReference type="ChEBI" id="CHEBI:29105"/>
    </ligand>
</feature>
<dbReference type="GO" id="GO:0005634">
    <property type="term" value="C:nucleus"/>
    <property type="evidence" value="ECO:0007669"/>
    <property type="project" value="TreeGrafter"/>
</dbReference>
<feature type="binding site" evidence="4">
    <location>
        <position position="172"/>
    </location>
    <ligand>
        <name>Zn(2+)</name>
        <dbReference type="ChEBI" id="CHEBI:29105"/>
    </ligand>
</feature>
<dbReference type="InterPro" id="IPR050134">
    <property type="entry name" value="NAD-dep_sirtuin_deacylases"/>
</dbReference>
<evidence type="ECO:0000313" key="6">
    <source>
        <dbReference type="EMBL" id="ODQ67300.1"/>
    </source>
</evidence>
<organism evidence="6 7">
    <name type="scientific">Nadsonia fulvescens var. elongata DSM 6958</name>
    <dbReference type="NCBI Taxonomy" id="857566"/>
    <lineage>
        <taxon>Eukaryota</taxon>
        <taxon>Fungi</taxon>
        <taxon>Dikarya</taxon>
        <taxon>Ascomycota</taxon>
        <taxon>Saccharomycotina</taxon>
        <taxon>Dipodascomycetes</taxon>
        <taxon>Dipodascales</taxon>
        <taxon>Dipodascales incertae sedis</taxon>
        <taxon>Nadsonia</taxon>
    </lineage>
</organism>
<evidence type="ECO:0000256" key="2">
    <source>
        <dbReference type="ARBA" id="ARBA00022679"/>
    </source>
</evidence>
<evidence type="ECO:0000313" key="7">
    <source>
        <dbReference type="Proteomes" id="UP000095009"/>
    </source>
</evidence>
<feature type="non-terminal residue" evidence="6">
    <location>
        <position position="1"/>
    </location>
</feature>
<evidence type="ECO:0000256" key="3">
    <source>
        <dbReference type="ARBA" id="ARBA00023027"/>
    </source>
</evidence>
<protein>
    <submittedName>
        <fullName evidence="6">NAD-dependent deacetylase HST3</fullName>
    </submittedName>
</protein>
<proteinExistence type="inferred from homology"/>
<dbReference type="Gene3D" id="3.40.50.1220">
    <property type="entry name" value="TPP-binding domain"/>
    <property type="match status" value="1"/>
</dbReference>
<dbReference type="PROSITE" id="PS50305">
    <property type="entry name" value="SIRTUIN"/>
    <property type="match status" value="1"/>
</dbReference>
<dbReference type="GO" id="GO:0046872">
    <property type="term" value="F:metal ion binding"/>
    <property type="evidence" value="ECO:0007669"/>
    <property type="project" value="UniProtKB-KW"/>
</dbReference>
<reference evidence="6 7" key="1">
    <citation type="journal article" date="2016" name="Proc. Natl. Acad. Sci. U.S.A.">
        <title>Comparative genomics of biotechnologically important yeasts.</title>
        <authorList>
            <person name="Riley R."/>
            <person name="Haridas S."/>
            <person name="Wolfe K.H."/>
            <person name="Lopes M.R."/>
            <person name="Hittinger C.T."/>
            <person name="Goeker M."/>
            <person name="Salamov A.A."/>
            <person name="Wisecaver J.H."/>
            <person name="Long T.M."/>
            <person name="Calvey C.H."/>
            <person name="Aerts A.L."/>
            <person name="Barry K.W."/>
            <person name="Choi C."/>
            <person name="Clum A."/>
            <person name="Coughlan A.Y."/>
            <person name="Deshpande S."/>
            <person name="Douglass A.P."/>
            <person name="Hanson S.J."/>
            <person name="Klenk H.-P."/>
            <person name="LaButti K.M."/>
            <person name="Lapidus A."/>
            <person name="Lindquist E.A."/>
            <person name="Lipzen A.M."/>
            <person name="Meier-Kolthoff J.P."/>
            <person name="Ohm R.A."/>
            <person name="Otillar R.P."/>
            <person name="Pangilinan J.L."/>
            <person name="Peng Y."/>
            <person name="Rokas A."/>
            <person name="Rosa C.A."/>
            <person name="Scheuner C."/>
            <person name="Sibirny A.A."/>
            <person name="Slot J.C."/>
            <person name="Stielow J.B."/>
            <person name="Sun H."/>
            <person name="Kurtzman C.P."/>
            <person name="Blackwell M."/>
            <person name="Grigoriev I.V."/>
            <person name="Jeffries T.W."/>
        </authorList>
    </citation>
    <scope>NUCLEOTIDE SEQUENCE [LARGE SCALE GENOMIC DNA]</scope>
    <source>
        <strain evidence="6 7">DSM 6958</strain>
    </source>
</reference>
<keyword evidence="3" id="KW-0520">NAD</keyword>
<dbReference type="Pfam" id="PF02146">
    <property type="entry name" value="SIR2"/>
    <property type="match status" value="1"/>
</dbReference>
<dbReference type="EMBL" id="KV454407">
    <property type="protein sequence ID" value="ODQ67300.1"/>
    <property type="molecule type" value="Genomic_DNA"/>
</dbReference>
<evidence type="ECO:0000256" key="4">
    <source>
        <dbReference type="PROSITE-ProRule" id="PRU00236"/>
    </source>
</evidence>
<dbReference type="InterPro" id="IPR003000">
    <property type="entry name" value="Sirtuin"/>
</dbReference>
<dbReference type="GO" id="GO:0070403">
    <property type="term" value="F:NAD+ binding"/>
    <property type="evidence" value="ECO:0007669"/>
    <property type="project" value="InterPro"/>
</dbReference>
<keyword evidence="2" id="KW-0808">Transferase</keyword>
<keyword evidence="4" id="KW-0479">Metal-binding</keyword>
<keyword evidence="7" id="KW-1185">Reference proteome</keyword>
<comment type="similarity">
    <text evidence="1">Belongs to the sirtuin family. Class I subfamily.</text>
</comment>
<name>A0A1E3PPR1_9ASCO</name>
<dbReference type="InterPro" id="IPR026591">
    <property type="entry name" value="Sirtuin_cat_small_dom_sf"/>
</dbReference>
<dbReference type="InterPro" id="IPR029035">
    <property type="entry name" value="DHS-like_NAD/FAD-binding_dom"/>
</dbReference>
<sequence>LDTIAKSVVKSRKTLVITGAGVSCNAGIPDFRSSDGLYNLVKHQYPDCPVRGRDLFDTVLFSSPESTSVFFTFMTQLRKCILKARSTPTHKFIKHLKDKNKLLRCYTQNIDGLEIHEGLNSGVSEDWKSLDVIQLHGDIHSLKCMHCSKEFEWEPHSEKALDKGEMVACPGCTLTNENRIKSGKRGTSIGFLRPNIVLYGEEHPNGEVIGKCTTADLKSGPDCMIILGTSLKVHGIKKLVRDAAQRVKDKGGLVIFVNKTEVSKSLWNEIIDYHIESDCDEWIRDLKLRQPNFFSVQTTL</sequence>
<feature type="non-terminal residue" evidence="6">
    <location>
        <position position="300"/>
    </location>
</feature>
<dbReference type="InterPro" id="IPR026590">
    <property type="entry name" value="Ssirtuin_cat_dom"/>
</dbReference>